<dbReference type="EMBL" id="CP120627">
    <property type="protein sequence ID" value="WEW55742.1"/>
    <property type="molecule type" value="Genomic_DNA"/>
</dbReference>
<protein>
    <submittedName>
        <fullName evidence="2">Uncharacterized protein</fullName>
    </submittedName>
</protein>
<feature type="compositionally biased region" description="Basic and acidic residues" evidence="1">
    <location>
        <begin position="34"/>
        <end position="43"/>
    </location>
</feature>
<gene>
    <name evidence="2" type="ORF">PRK78_001175</name>
</gene>
<feature type="region of interest" description="Disordered" evidence="1">
    <location>
        <begin position="261"/>
        <end position="286"/>
    </location>
</feature>
<name>A0AAF0DC97_9EURO</name>
<proteinExistence type="predicted"/>
<dbReference type="AlphaFoldDB" id="A0AAF0DC97"/>
<feature type="region of interest" description="Disordered" evidence="1">
    <location>
        <begin position="1"/>
        <end position="59"/>
    </location>
</feature>
<dbReference type="InterPro" id="IPR053008">
    <property type="entry name" value="Phomopsin_biosynth_assoc"/>
</dbReference>
<evidence type="ECO:0000313" key="3">
    <source>
        <dbReference type="Proteomes" id="UP001219355"/>
    </source>
</evidence>
<reference evidence="2" key="1">
    <citation type="submission" date="2023-03" db="EMBL/GenBank/DDBJ databases">
        <title>Emydomyces testavorans Genome Sequence.</title>
        <authorList>
            <person name="Hoyer L."/>
        </authorList>
    </citation>
    <scope>NUCLEOTIDE SEQUENCE</scope>
    <source>
        <strain evidence="2">16-2883</strain>
    </source>
</reference>
<sequence length="286" mass="32586">MFSRATSFKHDKEDALDDPNYGRLLPRASLESNPHPHDPEHSHSLSVSETHHPRRSTRSSRLRTLRNLSILLLALWGLGDLAYRISTTIRSHKPRSCNCGDTIAQALANNCKYDSIAAAWLPPACRDDDLIAQFERSGPNPDGSWGYYADVNKTRTLSLKEVSLLPNSGGHFFTTHQWHVVHCAYYWKKMYLAPKKGITIEQRYDNLMHINHCEMMFLKRDPLDKIVTEAGVSLHSDRIVIAGKHRHNQKGMGMGMVHNQHGNKHQHENEHAHEHHGDGNGESRDY</sequence>
<evidence type="ECO:0000256" key="1">
    <source>
        <dbReference type="SAM" id="MobiDB-lite"/>
    </source>
</evidence>
<dbReference type="Proteomes" id="UP001219355">
    <property type="component" value="Chromosome 1"/>
</dbReference>
<feature type="compositionally biased region" description="Basic and acidic residues" evidence="1">
    <location>
        <begin position="265"/>
        <end position="286"/>
    </location>
</feature>
<dbReference type="PANTHER" id="PTHR35896:SF3">
    <property type="entry name" value="MAJOR FACILITATOR SUPERFAMILY TRANSPORTER"/>
    <property type="match status" value="1"/>
</dbReference>
<evidence type="ECO:0000313" key="2">
    <source>
        <dbReference type="EMBL" id="WEW55742.1"/>
    </source>
</evidence>
<organism evidence="2 3">
    <name type="scientific">Emydomyces testavorans</name>
    <dbReference type="NCBI Taxonomy" id="2070801"/>
    <lineage>
        <taxon>Eukaryota</taxon>
        <taxon>Fungi</taxon>
        <taxon>Dikarya</taxon>
        <taxon>Ascomycota</taxon>
        <taxon>Pezizomycotina</taxon>
        <taxon>Eurotiomycetes</taxon>
        <taxon>Eurotiomycetidae</taxon>
        <taxon>Onygenales</taxon>
        <taxon>Nannizziopsiaceae</taxon>
        <taxon>Emydomyces</taxon>
    </lineage>
</organism>
<dbReference type="PANTHER" id="PTHR35896">
    <property type="entry name" value="IG-LIKE DOMAIN-CONTAINING PROTEIN"/>
    <property type="match status" value="1"/>
</dbReference>
<accession>A0AAF0DC97</accession>
<keyword evidence="3" id="KW-1185">Reference proteome</keyword>